<gene>
    <name evidence="4" type="ORF">EHQ30_14790</name>
</gene>
<dbReference type="InterPro" id="IPR004045">
    <property type="entry name" value="Glutathione_S-Trfase_N"/>
</dbReference>
<evidence type="ECO:0000313" key="5">
    <source>
        <dbReference type="Proteomes" id="UP000297891"/>
    </source>
</evidence>
<dbReference type="GO" id="GO:0016740">
    <property type="term" value="F:transferase activity"/>
    <property type="evidence" value="ECO:0007669"/>
    <property type="project" value="UniProtKB-KW"/>
</dbReference>
<keyword evidence="2 4" id="KW-0808">Transferase</keyword>
<sequence>MYQLYSNSRSPYSKRVHIYLGYRNLPYETVTVALEKLENRKRPFLQINPYGKVPVLKDGDFLLAESQAIIRYLEEKHSFESPFFSKEIQSRALLNQAIQRCESEFCFPGSVIYFTKKFVPEEKWDQNRMKDSGKRIGRHFDILEKILESNEYLHENRFGILEVLYAPFIQDIQMLEIKIPVSIENWRKRVLSEPSVARILET</sequence>
<dbReference type="PANTHER" id="PTHR44051">
    <property type="entry name" value="GLUTATHIONE S-TRANSFERASE-RELATED"/>
    <property type="match status" value="1"/>
</dbReference>
<dbReference type="InterPro" id="IPR040079">
    <property type="entry name" value="Glutathione_S-Trfase"/>
</dbReference>
<evidence type="ECO:0000313" key="4">
    <source>
        <dbReference type="EMBL" id="TGK91482.1"/>
    </source>
</evidence>
<dbReference type="EMBL" id="RQFP01000014">
    <property type="protein sequence ID" value="TGK91482.1"/>
    <property type="molecule type" value="Genomic_DNA"/>
</dbReference>
<dbReference type="SFLD" id="SFLDS00019">
    <property type="entry name" value="Glutathione_Transferase_(cytos"/>
    <property type="match status" value="1"/>
</dbReference>
<dbReference type="Gene3D" id="1.20.1050.10">
    <property type="match status" value="1"/>
</dbReference>
<dbReference type="SUPFAM" id="SSF47616">
    <property type="entry name" value="GST C-terminal domain-like"/>
    <property type="match status" value="1"/>
</dbReference>
<accession>A0A2M9Y2U1</accession>
<dbReference type="PANTHER" id="PTHR44051:SF8">
    <property type="entry name" value="GLUTATHIONE S-TRANSFERASE GSTA"/>
    <property type="match status" value="1"/>
</dbReference>
<dbReference type="OrthoDB" id="9797500at2"/>
<reference evidence="4" key="1">
    <citation type="journal article" date="2019" name="PLoS Negl. Trop. Dis.">
        <title>Revisiting the worldwide diversity of Leptospira species in the environment.</title>
        <authorList>
            <person name="Vincent A.T."/>
            <person name="Schiettekatte O."/>
            <person name="Bourhy P."/>
            <person name="Veyrier F.J."/>
            <person name="Picardeau M."/>
        </authorList>
    </citation>
    <scope>NUCLEOTIDE SEQUENCE [LARGE SCALE GENOMIC DNA]</scope>
    <source>
        <strain evidence="4">201800277</strain>
    </source>
</reference>
<dbReference type="InterPro" id="IPR036249">
    <property type="entry name" value="Thioredoxin-like_sf"/>
</dbReference>
<comment type="caution">
    <text evidence="4">The sequence shown here is derived from an EMBL/GenBank/DDBJ whole genome shotgun (WGS) entry which is preliminary data.</text>
</comment>
<dbReference type="Proteomes" id="UP000297891">
    <property type="component" value="Unassembled WGS sequence"/>
</dbReference>
<feature type="domain" description="GST N-terminal" evidence="3">
    <location>
        <begin position="1"/>
        <end position="81"/>
    </location>
</feature>
<dbReference type="FunFam" id="3.40.30.10:FF:000039">
    <property type="entry name" value="Glutathione S-transferase domain"/>
    <property type="match status" value="1"/>
</dbReference>
<keyword evidence="5" id="KW-1185">Reference proteome</keyword>
<dbReference type="PROSITE" id="PS50404">
    <property type="entry name" value="GST_NTER"/>
    <property type="match status" value="1"/>
</dbReference>
<protein>
    <submittedName>
        <fullName evidence="4">Glutathione S-transferase family protein</fullName>
    </submittedName>
</protein>
<dbReference type="Pfam" id="PF13417">
    <property type="entry name" value="GST_N_3"/>
    <property type="match status" value="1"/>
</dbReference>
<dbReference type="SUPFAM" id="SSF52833">
    <property type="entry name" value="Thioredoxin-like"/>
    <property type="match status" value="1"/>
</dbReference>
<comment type="similarity">
    <text evidence="1">Belongs to the GST superfamily.</text>
</comment>
<organism evidence="4 5">
    <name type="scientific">Leptospira brenneri</name>
    <dbReference type="NCBI Taxonomy" id="2023182"/>
    <lineage>
        <taxon>Bacteria</taxon>
        <taxon>Pseudomonadati</taxon>
        <taxon>Spirochaetota</taxon>
        <taxon>Spirochaetia</taxon>
        <taxon>Leptospirales</taxon>
        <taxon>Leptospiraceae</taxon>
        <taxon>Leptospira</taxon>
    </lineage>
</organism>
<evidence type="ECO:0000256" key="2">
    <source>
        <dbReference type="ARBA" id="ARBA00022679"/>
    </source>
</evidence>
<dbReference type="AlphaFoldDB" id="A0A2M9Y2U1"/>
<dbReference type="SFLD" id="SFLDG00358">
    <property type="entry name" value="Main_(cytGST)"/>
    <property type="match status" value="1"/>
</dbReference>
<dbReference type="RefSeq" id="WP_100790257.1">
    <property type="nucleotide sequence ID" value="NZ_NPDQ01000003.1"/>
</dbReference>
<evidence type="ECO:0000259" key="3">
    <source>
        <dbReference type="PROSITE" id="PS50404"/>
    </source>
</evidence>
<name>A0A2M9Y2U1_9LEPT</name>
<dbReference type="CDD" id="cd00570">
    <property type="entry name" value="GST_N_family"/>
    <property type="match status" value="1"/>
</dbReference>
<dbReference type="Gene3D" id="3.40.30.10">
    <property type="entry name" value="Glutaredoxin"/>
    <property type="match status" value="1"/>
</dbReference>
<proteinExistence type="inferred from homology"/>
<dbReference type="InterPro" id="IPR036282">
    <property type="entry name" value="Glutathione-S-Trfase_C_sf"/>
</dbReference>
<evidence type="ECO:0000256" key="1">
    <source>
        <dbReference type="ARBA" id="ARBA00007409"/>
    </source>
</evidence>